<evidence type="ECO:0000313" key="2">
    <source>
        <dbReference type="Proteomes" id="UP000469734"/>
    </source>
</evidence>
<evidence type="ECO:0000313" key="1">
    <source>
        <dbReference type="EMBL" id="MYM71761.1"/>
    </source>
</evidence>
<gene>
    <name evidence="1" type="ORF">GTP56_06055</name>
</gene>
<proteinExistence type="predicted"/>
<protein>
    <submittedName>
        <fullName evidence="1">Uncharacterized protein</fullName>
    </submittedName>
</protein>
<dbReference type="EMBL" id="WWCR01000004">
    <property type="protein sequence ID" value="MYM71761.1"/>
    <property type="molecule type" value="Genomic_DNA"/>
</dbReference>
<dbReference type="RefSeq" id="WP_161049401.1">
    <property type="nucleotide sequence ID" value="NZ_WWCR01000004.1"/>
</dbReference>
<dbReference type="Proteomes" id="UP000469734">
    <property type="component" value="Unassembled WGS sequence"/>
</dbReference>
<name>A0A7X4GYY4_9BURK</name>
<reference evidence="1 2" key="1">
    <citation type="submission" date="2019-12" db="EMBL/GenBank/DDBJ databases">
        <title>Novel species isolated from a subtropical stream in China.</title>
        <authorList>
            <person name="Lu H."/>
        </authorList>
    </citation>
    <scope>NUCLEOTIDE SEQUENCE [LARGE SCALE GENOMIC DNA]</scope>
    <source>
        <strain evidence="1 2">FT134W</strain>
    </source>
</reference>
<organism evidence="1 2">
    <name type="scientific">Duganella margarita</name>
    <dbReference type="NCBI Taxonomy" id="2692170"/>
    <lineage>
        <taxon>Bacteria</taxon>
        <taxon>Pseudomonadati</taxon>
        <taxon>Pseudomonadota</taxon>
        <taxon>Betaproteobacteria</taxon>
        <taxon>Burkholderiales</taxon>
        <taxon>Oxalobacteraceae</taxon>
        <taxon>Telluria group</taxon>
        <taxon>Duganella</taxon>
    </lineage>
</organism>
<accession>A0A7X4GYY4</accession>
<dbReference type="AlphaFoldDB" id="A0A7X4GYY4"/>
<comment type="caution">
    <text evidence="1">The sequence shown here is derived from an EMBL/GenBank/DDBJ whole genome shotgun (WGS) entry which is preliminary data.</text>
</comment>
<sequence>MVFKGLFVDDLDDIYATLLSSNGEEGLQIMHLKLDEAATLAGQIFDSQPDLVALDFRLDENPEAIDPQKSYNGSGLAQLLRDKTSVSPEYDFPIVLISGEDKLERFYRPDGTAHDLFDRIYKKDEVANTQDVAKAQLVSLCKGYVALKAVWDRGDERLSVLGLNAAELPIVFNQELRAAILNAGAPHIAARTLLKGVIDRPGILLSDNELAARLGVTSIEPLIQKLGEQHIQYKGIFHEGWRRWWAHRLDEWAMGVLKARPTTLTGTVRAQKLRDELGVAVEPAYSTWNKSSDERFAFSCCVCDRAGEIRHSVAAFDPQTPKYSIRKRICWDCIQTGRNNDKKIEVDEVDANLAAEVMDKPRENDASA</sequence>